<dbReference type="KEGG" id="cat:CA2559_08791"/>
<evidence type="ECO:0000313" key="3">
    <source>
        <dbReference type="Proteomes" id="UP000002297"/>
    </source>
</evidence>
<dbReference type="STRING" id="216432.CA2559_08791"/>
<evidence type="ECO:0008006" key="4">
    <source>
        <dbReference type="Google" id="ProtNLM"/>
    </source>
</evidence>
<feature type="region of interest" description="Disordered" evidence="1">
    <location>
        <begin position="26"/>
        <end position="57"/>
    </location>
</feature>
<gene>
    <name evidence="2" type="ordered locus">CA2559_08791</name>
</gene>
<protein>
    <recommendedName>
        <fullName evidence="4">Threonine synthase</fullName>
    </recommendedName>
</protein>
<keyword evidence="3" id="KW-1185">Reference proteome</keyword>
<dbReference type="OrthoDB" id="282859at2"/>
<evidence type="ECO:0000256" key="1">
    <source>
        <dbReference type="SAM" id="MobiDB-lite"/>
    </source>
</evidence>
<feature type="compositionally biased region" description="Basic and acidic residues" evidence="1">
    <location>
        <begin position="43"/>
        <end position="54"/>
    </location>
</feature>
<reference evidence="2 3" key="1">
    <citation type="journal article" date="2010" name="J. Bacteriol.">
        <title>The complete genome sequence of Croceibacter atlanticus HTCC2559T.</title>
        <authorList>
            <person name="Oh H.M."/>
            <person name="Kang I."/>
            <person name="Ferriera S."/>
            <person name="Giovannoni S.J."/>
            <person name="Cho J.C."/>
        </authorList>
    </citation>
    <scope>NUCLEOTIDE SEQUENCE [LARGE SCALE GENOMIC DNA]</scope>
    <source>
        <strain evidence="3">ATCC BAA-628 / HTCC2559 / KCTC 12090</strain>
    </source>
</reference>
<dbReference type="AlphaFoldDB" id="A3UBW6"/>
<dbReference type="Proteomes" id="UP000002297">
    <property type="component" value="Chromosome"/>
</dbReference>
<dbReference type="RefSeq" id="WP_013187503.1">
    <property type="nucleotide sequence ID" value="NC_014230.1"/>
</dbReference>
<evidence type="ECO:0000313" key="2">
    <source>
        <dbReference type="EMBL" id="EAP86117.1"/>
    </source>
</evidence>
<dbReference type="eggNOG" id="ENOG502ZBWE">
    <property type="taxonomic scope" value="Bacteria"/>
</dbReference>
<dbReference type="GeneID" id="89453510"/>
<name>A3UBW6_CROAH</name>
<organism evidence="2 3">
    <name type="scientific">Croceibacter atlanticus (strain ATCC BAA-628 / JCM 21780 / CIP 108009 / IAM 15332 / KCTC 12090 / HTCC2559)</name>
    <dbReference type="NCBI Taxonomy" id="216432"/>
    <lineage>
        <taxon>Bacteria</taxon>
        <taxon>Pseudomonadati</taxon>
        <taxon>Bacteroidota</taxon>
        <taxon>Flavobacteriia</taxon>
        <taxon>Flavobacteriales</taxon>
        <taxon>Flavobacteriaceae</taxon>
        <taxon>Croceibacter</taxon>
    </lineage>
</organism>
<proteinExistence type="predicted"/>
<dbReference type="HOGENOM" id="CLU_085003_0_0_10"/>
<accession>A3UBW6</accession>
<dbReference type="EMBL" id="CP002046">
    <property type="protein sequence ID" value="EAP86117.1"/>
    <property type="molecule type" value="Genomic_DNA"/>
</dbReference>
<sequence length="285" mass="33085">MKTLFYLCIAACCLLSCKNNENQKESDQVDHSKMNQDAMSQSDHQHMDHSDHKMNHPKLPYPKPVKHIFNAHGGITTWDAMNNLCFQIDGKNGTETHTTDLKSRKAKIQAEQFALGYDGNEYWLSQEDSVFDSGRVKFYHNLMFYFYAMPFVLGDNGISYTDVPDIEIQGKTYKGIKTFFAMGVGLSEKDNYIMYLDKETNRLEWLAYTVTYGEDKLSNDYSYIKYDKWQDINGLRLPKTLIWYSTKDGKPFEVRKELTFKNVTISETVLNERIFIAPKNAETIN</sequence>